<dbReference type="EMBL" id="JABCLB010001439">
    <property type="protein sequence ID" value="NMU84145.1"/>
    <property type="molecule type" value="Genomic_DNA"/>
</dbReference>
<reference evidence="12" key="9">
    <citation type="submission" date="2020-09" db="EMBL/GenBank/DDBJ databases">
        <title>Genome sequence of Vibrio parahaemolyticus isolates.</title>
        <authorList>
            <person name="Hammerl J.A."/>
            <person name="Strauch E."/>
        </authorList>
    </citation>
    <scope>NUCLEOTIDE SEQUENCE</scope>
    <source>
        <strain evidence="12">17-VB00146</strain>
    </source>
</reference>
<evidence type="ECO:0000313" key="15">
    <source>
        <dbReference type="EMBL" id="NMU84145.1"/>
    </source>
</evidence>
<dbReference type="EMBL" id="CP034298">
    <property type="protein sequence ID" value="QHH10904.1"/>
    <property type="molecule type" value="Genomic_DNA"/>
</dbReference>
<reference evidence="16 22" key="2">
    <citation type="submission" date="2015-08" db="EMBL/GenBank/DDBJ databases">
        <title>Draft Genome Sequences of Vibrio parahaemolyticus Strains.</title>
        <authorList>
            <person name="Gonzalez-Escalona N."/>
            <person name="DePaola A."/>
        </authorList>
    </citation>
    <scope>NUCLEOTIDE SEQUENCE [LARGE SCALE GENOMIC DNA]</scope>
    <source>
        <strain evidence="16 22">CFSAN001621</strain>
    </source>
</reference>
<gene>
    <name evidence="11" type="ORF">ACX05_18810</name>
    <name evidence="16" type="ORF">AKG60_28455</name>
    <name evidence="17" type="ORF">CA163_08900</name>
    <name evidence="18" type="ORF">EHC69_17075</name>
    <name evidence="19" type="ORF">FVP01_24005</name>
    <name evidence="15" type="ORF">HKB16_14760</name>
    <name evidence="14" type="ORF">HKB21_06750</name>
    <name evidence="10" type="ORF">I7278_25105</name>
    <name evidence="12" type="ORF">IB292_25150</name>
    <name evidence="20" type="ORF">M5598_00310</name>
    <name evidence="13" type="ORF">QX249_27480</name>
</gene>
<comment type="cofactor">
    <cofactor evidence="8">
        <name>[2Fe-2S] cluster</name>
        <dbReference type="ChEBI" id="CHEBI:190135"/>
    </cofactor>
</comment>
<organism evidence="14 27">
    <name type="scientific">Vibrio parahaemolyticus</name>
    <dbReference type="NCBI Taxonomy" id="670"/>
    <lineage>
        <taxon>Bacteria</taxon>
        <taxon>Pseudomonadati</taxon>
        <taxon>Pseudomonadota</taxon>
        <taxon>Gammaproteobacteria</taxon>
        <taxon>Vibrionales</taxon>
        <taxon>Vibrionaceae</taxon>
        <taxon>Vibrio</taxon>
    </lineage>
</organism>
<evidence type="ECO:0000256" key="1">
    <source>
        <dbReference type="ARBA" id="ARBA00007874"/>
    </source>
</evidence>
<dbReference type="Proteomes" id="UP000214596">
    <property type="component" value="Unassembled WGS sequence"/>
</dbReference>
<dbReference type="RefSeq" id="WP_005459133.1">
    <property type="nucleotide sequence ID" value="NZ_CABMHD010000004.1"/>
</dbReference>
<dbReference type="Proteomes" id="UP001253193">
    <property type="component" value="Unassembled WGS sequence"/>
</dbReference>
<dbReference type="EMBL" id="DACQKT010000024">
    <property type="protein sequence ID" value="HAS6680060.1"/>
    <property type="molecule type" value="Genomic_DNA"/>
</dbReference>
<evidence type="ECO:0000313" key="18">
    <source>
        <dbReference type="EMBL" id="QHH10904.1"/>
    </source>
</evidence>
<reference evidence="20" key="10">
    <citation type="submission" date="2022-05" db="EMBL/GenBank/DDBJ databases">
        <title>Megaplasmid of Vibrio parahaemolyticus.</title>
        <authorList>
            <person name="Strauch E."/>
            <person name="Borowiak M."/>
        </authorList>
    </citation>
    <scope>NUCLEOTIDE SEQUENCE</scope>
    <source>
        <strain evidence="20">16-VB00198</strain>
    </source>
</reference>
<reference evidence="26 27" key="8">
    <citation type="submission" date="2020-04" db="EMBL/GenBank/DDBJ databases">
        <title>Whole-genome sequencing of Vibrio spp. from China reveals different genetic environments of blaCTX-M-14 among diverse lineages.</title>
        <authorList>
            <person name="Zheng Z."/>
            <person name="Ye L."/>
            <person name="Chen S."/>
        </authorList>
    </citation>
    <scope>NUCLEOTIDE SEQUENCE [LARGE SCALE GENOMIC DNA]</scope>
    <source>
        <strain evidence="15 26">Vb0551</strain>
        <strain evidence="14 27">Vb0574</strain>
    </source>
</reference>
<dbReference type="InterPro" id="IPR012675">
    <property type="entry name" value="Beta-grasp_dom_sf"/>
</dbReference>
<evidence type="ECO:0000256" key="4">
    <source>
        <dbReference type="ARBA" id="ARBA00022723"/>
    </source>
</evidence>
<dbReference type="InterPro" id="IPR006058">
    <property type="entry name" value="2Fe2S_fd_BS"/>
</dbReference>
<reference evidence="10" key="7">
    <citation type="submission" date="2019-12" db="EMBL/GenBank/DDBJ databases">
        <authorList>
            <consortium name="NCBI Pathogen Detection Project"/>
        </authorList>
    </citation>
    <scope>NUCLEOTIDE SEQUENCE</scope>
    <source>
        <strain evidence="10">1930</strain>
    </source>
</reference>
<dbReference type="Gene3D" id="3.10.20.30">
    <property type="match status" value="1"/>
</dbReference>
<evidence type="ECO:0000313" key="11">
    <source>
        <dbReference type="EMBL" id="KOY28365.1"/>
    </source>
</evidence>
<evidence type="ECO:0000256" key="7">
    <source>
        <dbReference type="ARBA" id="ARBA00023014"/>
    </source>
</evidence>
<reference evidence="11 21" key="1">
    <citation type="submission" date="2015-07" db="EMBL/GenBank/DDBJ databases">
        <title>Foodborne Vibrio parahaemolyticus Isolates.</title>
        <authorList>
            <person name="Ronholm J."/>
            <person name="Petronella N."/>
            <person name="Kenwell R."/>
            <person name="Banerjee S."/>
        </authorList>
    </citation>
    <scope>NUCLEOTIDE SEQUENCE [LARGE SCALE GENOMIC DNA]</scope>
    <source>
        <strain evidence="11 21">HS-06-05</strain>
    </source>
</reference>
<dbReference type="Proteomes" id="UP000518904">
    <property type="component" value="Unassembled WGS sequence"/>
</dbReference>
<evidence type="ECO:0000256" key="3">
    <source>
        <dbReference type="ARBA" id="ARBA00022714"/>
    </source>
</evidence>
<dbReference type="EMBL" id="VRMQ01000014">
    <property type="protein sequence ID" value="TXN12376.1"/>
    <property type="molecule type" value="Genomic_DNA"/>
</dbReference>
<dbReference type="EMBL" id="CP097355">
    <property type="protein sequence ID" value="UYV26518.1"/>
    <property type="molecule type" value="Genomic_DNA"/>
</dbReference>
<keyword evidence="6" id="KW-0408">Iron</keyword>
<evidence type="ECO:0000313" key="24">
    <source>
        <dbReference type="Proteomes" id="UP000321504"/>
    </source>
</evidence>
<dbReference type="Proteomes" id="UP000856022">
    <property type="component" value="Unassembled WGS sequence"/>
</dbReference>
<dbReference type="AlphaFoldDB" id="A0A072M1F4"/>
<evidence type="ECO:0000313" key="27">
    <source>
        <dbReference type="Proteomes" id="UP000555836"/>
    </source>
</evidence>
<evidence type="ECO:0000313" key="10">
    <source>
        <dbReference type="EMBL" id="HAS6680060.1"/>
    </source>
</evidence>
<keyword evidence="22" id="KW-1185">Reference proteome</keyword>
<evidence type="ECO:0000256" key="5">
    <source>
        <dbReference type="ARBA" id="ARBA00022982"/>
    </source>
</evidence>
<reference evidence="19 24" key="6">
    <citation type="submission" date="2019-08" db="EMBL/GenBank/DDBJ databases">
        <title>Emerging of two pre-pandemic pathogenic O4:KUT lineages of Vibrio parahaemolyticus in coastal eastern China.</title>
        <authorList>
            <person name="Yu H."/>
        </authorList>
    </citation>
    <scope>NUCLEOTIDE SEQUENCE [LARGE SCALE GENOMIC DNA]</scope>
    <source>
        <strain evidence="19 24">HZ17-383</strain>
    </source>
</reference>
<sequence length="89" mass="10157">MSHQVHLLPIDVTFEVKEGETVLEAALNNNIRFPHRCQVGACAMCMCKKLSGEVTYHLEPMLTNKEQQQGWIFPCQAYTESNLVLTFDE</sequence>
<evidence type="ECO:0000313" key="14">
    <source>
        <dbReference type="EMBL" id="NMU25314.1"/>
    </source>
</evidence>
<dbReference type="GeneID" id="1190588"/>
<evidence type="ECO:0000313" key="23">
    <source>
        <dbReference type="Proteomes" id="UP000214596"/>
    </source>
</evidence>
<name>A0A072M1F4_VIBPH</name>
<dbReference type="Proteomes" id="UP000037697">
    <property type="component" value="Unassembled WGS sequence"/>
</dbReference>
<dbReference type="OMA" id="RIEWPGL"/>
<evidence type="ECO:0000313" key="25">
    <source>
        <dbReference type="Proteomes" id="UP000464718"/>
    </source>
</evidence>
<evidence type="ECO:0000313" key="20">
    <source>
        <dbReference type="EMBL" id="UYV26518.1"/>
    </source>
</evidence>
<dbReference type="GO" id="GO:0051537">
    <property type="term" value="F:2 iron, 2 sulfur cluster binding"/>
    <property type="evidence" value="ECO:0007669"/>
    <property type="project" value="UniProtKB-KW"/>
</dbReference>
<dbReference type="EMBL" id="JACVHL010000044">
    <property type="protein sequence ID" value="MCC3808294.1"/>
    <property type="molecule type" value="Genomic_DNA"/>
</dbReference>
<dbReference type="PANTHER" id="PTHR43112">
    <property type="entry name" value="FERREDOXIN"/>
    <property type="match status" value="1"/>
</dbReference>
<dbReference type="Proteomes" id="UP001163036">
    <property type="component" value="Chromosome 1"/>
</dbReference>
<evidence type="ECO:0000256" key="8">
    <source>
        <dbReference type="ARBA" id="ARBA00034078"/>
    </source>
</evidence>
<dbReference type="EMBL" id="NIXT01000386">
    <property type="protein sequence ID" value="OXE33178.1"/>
    <property type="molecule type" value="Genomic_DNA"/>
</dbReference>
<dbReference type="Proteomes" id="UP000726777">
    <property type="component" value="Unassembled WGS sequence"/>
</dbReference>
<feature type="domain" description="2Fe-2S ferredoxin-type" evidence="9">
    <location>
        <begin position="3"/>
        <end position="89"/>
    </location>
</feature>
<keyword evidence="2" id="KW-0813">Transport</keyword>
<dbReference type="GO" id="GO:0046872">
    <property type="term" value="F:metal ion binding"/>
    <property type="evidence" value="ECO:0007669"/>
    <property type="project" value="UniProtKB-KW"/>
</dbReference>
<evidence type="ECO:0000313" key="16">
    <source>
        <dbReference type="EMBL" id="OQJ94159.1"/>
    </source>
</evidence>
<dbReference type="EMBL" id="LIRS01000101">
    <property type="protein sequence ID" value="KOY28365.1"/>
    <property type="molecule type" value="Genomic_DNA"/>
</dbReference>
<comment type="similarity">
    <text evidence="1">Belongs to the 2Fe2S plant-type ferredoxin family.</text>
</comment>
<dbReference type="InterPro" id="IPR036010">
    <property type="entry name" value="2Fe-2S_ferredoxin-like_sf"/>
</dbReference>
<reference evidence="18 25" key="5">
    <citation type="submission" date="2018-12" db="EMBL/GenBank/DDBJ databases">
        <title>Genomic insights into the evolutionary origins and pathogenicity of five Vibrio parahaemolyticus strains isolated from the shrimp with acute hepatopancreatic necrosis disease (AHPND).</title>
        <authorList>
            <person name="Yang Q."/>
            <person name="Dong X."/>
            <person name="Xie G."/>
            <person name="Fu S."/>
            <person name="Zou P."/>
            <person name="Sun J."/>
            <person name="Wang Y."/>
            <person name="Huang J."/>
        </authorList>
    </citation>
    <scope>NUCLEOTIDE SEQUENCE [LARGE SCALE GENOMIC DNA]</scope>
    <source>
        <strain evidence="18 25">20160303005-1</strain>
    </source>
</reference>
<dbReference type="PROSITE" id="PS51085">
    <property type="entry name" value="2FE2S_FER_2"/>
    <property type="match status" value="1"/>
</dbReference>
<dbReference type="CDD" id="cd00207">
    <property type="entry name" value="fer2"/>
    <property type="match status" value="1"/>
</dbReference>
<protein>
    <submittedName>
        <fullName evidence="14">2Fe-2S iron-sulfur cluster binding domain-containing protein</fullName>
    </submittedName>
    <submittedName>
        <fullName evidence="13">2Fe-2S iron-sulfur cluster-binding protein</fullName>
    </submittedName>
    <submittedName>
        <fullName evidence="11">Ferredoxin</fullName>
    </submittedName>
</protein>
<evidence type="ECO:0000313" key="13">
    <source>
        <dbReference type="EMBL" id="MDS1824367.1"/>
    </source>
</evidence>
<dbReference type="Proteomes" id="UP000464718">
    <property type="component" value="Chromosome i"/>
</dbReference>
<dbReference type="EMBL" id="JAUHGG010000021">
    <property type="protein sequence ID" value="MDS1824367.1"/>
    <property type="molecule type" value="Genomic_DNA"/>
</dbReference>
<evidence type="ECO:0000313" key="26">
    <source>
        <dbReference type="Proteomes" id="UP000518904"/>
    </source>
</evidence>
<reference evidence="10" key="4">
    <citation type="journal article" date="2018" name="Genome Biol.">
        <title>SKESA: strategic k-mer extension for scrupulous assemblies.</title>
        <authorList>
            <person name="Souvorov A."/>
            <person name="Agarwala R."/>
            <person name="Lipman D.J."/>
        </authorList>
    </citation>
    <scope>NUCLEOTIDE SEQUENCE</scope>
    <source>
        <strain evidence="10">1930</strain>
    </source>
</reference>
<dbReference type="Proteomes" id="UP000191946">
    <property type="component" value="Unassembled WGS sequence"/>
</dbReference>
<accession>A0A072M1F4</accession>
<evidence type="ECO:0000259" key="9">
    <source>
        <dbReference type="PROSITE" id="PS51085"/>
    </source>
</evidence>
<evidence type="ECO:0000313" key="21">
    <source>
        <dbReference type="Proteomes" id="UP000037697"/>
    </source>
</evidence>
<dbReference type="OrthoDB" id="9806195at2"/>
<dbReference type="EMBL" id="JABCLD010000999">
    <property type="protein sequence ID" value="NMU25314.1"/>
    <property type="molecule type" value="Genomic_DNA"/>
</dbReference>
<dbReference type="Proteomes" id="UP000321504">
    <property type="component" value="Unassembled WGS sequence"/>
</dbReference>
<evidence type="ECO:0000313" key="22">
    <source>
        <dbReference type="Proteomes" id="UP000191946"/>
    </source>
</evidence>
<dbReference type="PANTHER" id="PTHR43112:SF3">
    <property type="entry name" value="FERREDOXIN-2, CHLOROPLASTIC"/>
    <property type="match status" value="1"/>
</dbReference>
<dbReference type="Proteomes" id="UP000555836">
    <property type="component" value="Unassembled WGS sequence"/>
</dbReference>
<dbReference type="InterPro" id="IPR001041">
    <property type="entry name" value="2Fe-2S_ferredoxin-type"/>
</dbReference>
<evidence type="ECO:0000313" key="12">
    <source>
        <dbReference type="EMBL" id="MCC3808294.1"/>
    </source>
</evidence>
<keyword evidence="3" id="KW-0001">2Fe-2S</keyword>
<dbReference type="SUPFAM" id="SSF54292">
    <property type="entry name" value="2Fe-2S ferredoxin-like"/>
    <property type="match status" value="1"/>
</dbReference>
<proteinExistence type="inferred from homology"/>
<evidence type="ECO:0000256" key="2">
    <source>
        <dbReference type="ARBA" id="ARBA00022448"/>
    </source>
</evidence>
<reference evidence="17 23" key="3">
    <citation type="journal article" date="2017" name="Appl. Environ. Microbiol.">
        <title>Parallel evolution of two clades of a major Atlantic endemic Vibrio parahaemolyticus pathogen lineage by independent acquisition of related pathogenicity islands.</title>
        <authorList>
            <person name="Xu F."/>
            <person name="Gonzalez-Escalona N."/>
            <person name="Drees K.P."/>
            <person name="Sebra R.P."/>
            <person name="Cooper V.S."/>
            <person name="Jones S.H."/>
            <person name="Whistler C.A."/>
        </authorList>
    </citation>
    <scope>NUCLEOTIDE SEQUENCE [LARGE SCALE GENOMIC DNA]</scope>
    <source>
        <strain evidence="17 23">MAVP-3</strain>
    </source>
</reference>
<dbReference type="EMBL" id="LHQV01000050">
    <property type="protein sequence ID" value="OQJ94159.1"/>
    <property type="molecule type" value="Genomic_DNA"/>
</dbReference>
<evidence type="ECO:0000256" key="6">
    <source>
        <dbReference type="ARBA" id="ARBA00023004"/>
    </source>
</evidence>
<reference evidence="13" key="11">
    <citation type="submission" date="2023-06" db="EMBL/GenBank/DDBJ databases">
        <title>Genomic Diversity of Vibrio spp. and Metagenomic Analysis of Pathogens in Florida Gulf Coastal Waters Following Hurricane Ian.</title>
        <authorList>
            <person name="Brumfield K.D."/>
        </authorList>
    </citation>
    <scope>NUCLEOTIDE SEQUENCE</scope>
    <source>
        <strain evidence="13">WBS2B-138</strain>
    </source>
</reference>
<dbReference type="STRING" id="670.ACZ92_00175"/>
<keyword evidence="4" id="KW-0479">Metal-binding</keyword>
<dbReference type="Pfam" id="PF00111">
    <property type="entry name" value="Fer2"/>
    <property type="match status" value="1"/>
</dbReference>
<keyword evidence="5" id="KW-0249">Electron transport</keyword>
<evidence type="ECO:0000313" key="19">
    <source>
        <dbReference type="EMBL" id="TXN12376.1"/>
    </source>
</evidence>
<evidence type="ECO:0000313" key="17">
    <source>
        <dbReference type="EMBL" id="OXE33178.1"/>
    </source>
</evidence>
<keyword evidence="7" id="KW-0411">Iron-sulfur</keyword>
<dbReference type="PROSITE" id="PS00197">
    <property type="entry name" value="2FE2S_FER_1"/>
    <property type="match status" value="1"/>
</dbReference>